<proteinExistence type="predicted"/>
<dbReference type="SUPFAM" id="SSF50891">
    <property type="entry name" value="Cyclophilin-like"/>
    <property type="match status" value="1"/>
</dbReference>
<gene>
    <name evidence="2" type="ORF">LA20249_02625</name>
</gene>
<dbReference type="OrthoDB" id="5298378at2"/>
<dbReference type="Gene3D" id="2.40.100.20">
    <property type="match status" value="1"/>
</dbReference>
<dbReference type="InterPro" id="IPR029000">
    <property type="entry name" value="Cyclophilin-like_dom_sf"/>
</dbReference>
<organism evidence="2 3">
    <name type="scientific">Companilactobacillus alimentarius DSM 20249</name>
    <dbReference type="NCBI Taxonomy" id="1423720"/>
    <lineage>
        <taxon>Bacteria</taxon>
        <taxon>Bacillati</taxon>
        <taxon>Bacillota</taxon>
        <taxon>Bacilli</taxon>
        <taxon>Lactobacillales</taxon>
        <taxon>Lactobacillaceae</taxon>
        <taxon>Companilactobacillus</taxon>
    </lineage>
</organism>
<protein>
    <recommendedName>
        <fullName evidence="1">Cyclophilin-like domain-containing protein</fullName>
    </recommendedName>
</protein>
<dbReference type="STRING" id="1423720.FC67_GL001803"/>
<dbReference type="Proteomes" id="UP000234653">
    <property type="component" value="Chromosome"/>
</dbReference>
<evidence type="ECO:0000313" key="3">
    <source>
        <dbReference type="Proteomes" id="UP000234653"/>
    </source>
</evidence>
<accession>A0A2K9HF19</accession>
<sequence length="114" mass="12962">MTKVTINMNGQTLEADFNNSDTAQALLNHFPLNVKMMNLYSREMTYRFNEKLPAKKAKTSGYKVGDIAYWTPRHSFVIFYKQTGEIISDLQIVGHISSDVSIFDGVGNTTMQFK</sequence>
<evidence type="ECO:0000313" key="2">
    <source>
        <dbReference type="EMBL" id="AUI71159.1"/>
    </source>
</evidence>
<dbReference type="KEGG" id="lali:LA20249_02625"/>
<dbReference type="EMBL" id="CP018867">
    <property type="protein sequence ID" value="AUI71159.1"/>
    <property type="molecule type" value="Genomic_DNA"/>
</dbReference>
<dbReference type="Pfam" id="PF18050">
    <property type="entry name" value="Cyclophil_like2"/>
    <property type="match status" value="1"/>
</dbReference>
<keyword evidence="3" id="KW-1185">Reference proteome</keyword>
<dbReference type="InterPro" id="IPR041183">
    <property type="entry name" value="Cyclophilin-like"/>
</dbReference>
<name>A0A2K9HF19_9LACO</name>
<dbReference type="AlphaFoldDB" id="A0A2K9HF19"/>
<dbReference type="RefSeq" id="WP_057739537.1">
    <property type="nucleotide sequence ID" value="NZ_AZDQ01000043.1"/>
</dbReference>
<feature type="domain" description="Cyclophilin-like" evidence="1">
    <location>
        <begin position="6"/>
        <end position="109"/>
    </location>
</feature>
<reference evidence="2 3" key="1">
    <citation type="submission" date="2016-12" db="EMBL/GenBank/DDBJ databases">
        <title>The whole genome sequencing and assembly of Lactobacillus alimentarius DSM 20249T strain.</title>
        <authorList>
            <person name="Lee Y.-J."/>
            <person name="Yi H."/>
            <person name="Bahn Y.-S."/>
            <person name="Kim J.F."/>
            <person name="Lee D.-W."/>
        </authorList>
    </citation>
    <scope>NUCLEOTIDE SEQUENCE [LARGE SCALE GENOMIC DNA]</scope>
    <source>
        <strain evidence="2 3">DSM 20249</strain>
    </source>
</reference>
<evidence type="ECO:0000259" key="1">
    <source>
        <dbReference type="Pfam" id="PF18050"/>
    </source>
</evidence>